<dbReference type="PANTHER" id="PTHR33155">
    <property type="entry name" value="FANTASTIC FOUR-LIKE PROTEIN (DUF3049)"/>
    <property type="match status" value="1"/>
</dbReference>
<evidence type="ECO:0000313" key="4">
    <source>
        <dbReference type="EMBL" id="CAD6249477.1"/>
    </source>
</evidence>
<organism evidence="4 5">
    <name type="scientific">Miscanthus lutarioriparius</name>
    <dbReference type="NCBI Taxonomy" id="422564"/>
    <lineage>
        <taxon>Eukaryota</taxon>
        <taxon>Viridiplantae</taxon>
        <taxon>Streptophyta</taxon>
        <taxon>Embryophyta</taxon>
        <taxon>Tracheophyta</taxon>
        <taxon>Spermatophyta</taxon>
        <taxon>Magnoliopsida</taxon>
        <taxon>Liliopsida</taxon>
        <taxon>Poales</taxon>
        <taxon>Poaceae</taxon>
        <taxon>PACMAD clade</taxon>
        <taxon>Panicoideae</taxon>
        <taxon>Andropogonodae</taxon>
        <taxon>Andropogoneae</taxon>
        <taxon>Saccharinae</taxon>
        <taxon>Miscanthus</taxon>
    </lineage>
</organism>
<dbReference type="InterPro" id="IPR021410">
    <property type="entry name" value="FAF"/>
</dbReference>
<dbReference type="OrthoDB" id="693732at2759"/>
<feature type="region of interest" description="Disordered" evidence="2">
    <location>
        <begin position="54"/>
        <end position="97"/>
    </location>
</feature>
<reference evidence="4" key="1">
    <citation type="submission" date="2020-10" db="EMBL/GenBank/DDBJ databases">
        <authorList>
            <person name="Han B."/>
            <person name="Lu T."/>
            <person name="Zhao Q."/>
            <person name="Huang X."/>
            <person name="Zhao Y."/>
        </authorList>
    </citation>
    <scope>NUCLEOTIDE SEQUENCE</scope>
</reference>
<sequence length="260" mass="28062">MLLLFAPHSAEKFSAPISGLRSLLVVPDAAAAAGTSGGCVVTRAAVAAHGCDHREDVKERRDDGTSLGHGEDLETAKEDDNMEAKDREEARTEEEDELDGFWVSYGRRCPRRRLPPPIPSLVARGALRRTRTYDGRLVIRIVPVVRPECIRARRRRDRPVEHEDDPPMVAPPPPLQELTTAAREDGIIRIINVAQADDDAAAPGAGEGVRHVEDAVAAAPAETLPAAVPPPRVPSVGCFEEMFKLGSIGSCSPHQMICPA</sequence>
<accession>A0A811PP07</accession>
<protein>
    <recommendedName>
        <fullName evidence="3">FAF domain-containing protein</fullName>
    </recommendedName>
</protein>
<dbReference type="Pfam" id="PF11250">
    <property type="entry name" value="FAF"/>
    <property type="match status" value="1"/>
</dbReference>
<evidence type="ECO:0000256" key="2">
    <source>
        <dbReference type="SAM" id="MobiDB-lite"/>
    </source>
</evidence>
<feature type="compositionally biased region" description="Basic and acidic residues" evidence="2">
    <location>
        <begin position="54"/>
        <end position="90"/>
    </location>
</feature>
<dbReference type="AlphaFoldDB" id="A0A811PP07"/>
<keyword evidence="5" id="KW-1185">Reference proteome</keyword>
<comment type="caution">
    <text evidence="4">The sequence shown here is derived from an EMBL/GenBank/DDBJ whole genome shotgun (WGS) entry which is preliminary data.</text>
</comment>
<dbReference type="Proteomes" id="UP000604825">
    <property type="component" value="Unassembled WGS sequence"/>
</dbReference>
<dbReference type="InterPro" id="IPR046431">
    <property type="entry name" value="FAF_dom"/>
</dbReference>
<dbReference type="EMBL" id="CAJGYO010000008">
    <property type="protein sequence ID" value="CAD6249477.1"/>
    <property type="molecule type" value="Genomic_DNA"/>
</dbReference>
<feature type="domain" description="FAF" evidence="3">
    <location>
        <begin position="114"/>
        <end position="155"/>
    </location>
</feature>
<evidence type="ECO:0000256" key="1">
    <source>
        <dbReference type="ARBA" id="ARBA00008690"/>
    </source>
</evidence>
<dbReference type="PANTHER" id="PTHR33155:SF75">
    <property type="entry name" value="OS02G0750800 PROTEIN"/>
    <property type="match status" value="1"/>
</dbReference>
<evidence type="ECO:0000259" key="3">
    <source>
        <dbReference type="Pfam" id="PF11250"/>
    </source>
</evidence>
<gene>
    <name evidence="4" type="ORF">NCGR_LOCUS33298</name>
</gene>
<name>A0A811PP07_9POAL</name>
<comment type="similarity">
    <text evidence="1">Belongs to the fantastic four family.</text>
</comment>
<evidence type="ECO:0000313" key="5">
    <source>
        <dbReference type="Proteomes" id="UP000604825"/>
    </source>
</evidence>
<proteinExistence type="inferred from homology"/>